<dbReference type="CDD" id="cd01427">
    <property type="entry name" value="HAD_like"/>
    <property type="match status" value="1"/>
</dbReference>
<evidence type="ECO:0000256" key="7">
    <source>
        <dbReference type="ARBA" id="ARBA00022842"/>
    </source>
</evidence>
<keyword evidence="6" id="KW-0378">Hydrolase</keyword>
<dbReference type="GO" id="GO:0036424">
    <property type="term" value="F:L-phosphoserine phosphatase activity"/>
    <property type="evidence" value="ECO:0007669"/>
    <property type="project" value="TreeGrafter"/>
</dbReference>
<evidence type="ECO:0000256" key="6">
    <source>
        <dbReference type="ARBA" id="ARBA00022801"/>
    </source>
</evidence>
<keyword evidence="11" id="KW-0732">Signal</keyword>
<name>A0A0F5VIH7_9GAMM</name>
<dbReference type="Gene3D" id="3.40.50.1000">
    <property type="entry name" value="HAD superfamily/HAD-like"/>
    <property type="match status" value="1"/>
</dbReference>
<gene>
    <name evidence="12" type="ORF">KY46_00165</name>
</gene>
<dbReference type="PANTHER" id="PTHR43344">
    <property type="entry name" value="PHOSPHOSERINE PHOSPHATASE"/>
    <property type="match status" value="1"/>
</dbReference>
<comment type="catalytic activity">
    <reaction evidence="9">
        <text>O-phospho-L-serine + H2O = L-serine + phosphate</text>
        <dbReference type="Rhea" id="RHEA:21208"/>
        <dbReference type="ChEBI" id="CHEBI:15377"/>
        <dbReference type="ChEBI" id="CHEBI:33384"/>
        <dbReference type="ChEBI" id="CHEBI:43474"/>
        <dbReference type="ChEBI" id="CHEBI:57524"/>
        <dbReference type="EC" id="3.1.3.3"/>
    </reaction>
</comment>
<feature type="chain" id="PRO_5002496108" description="phosphoserine phosphatase" evidence="11">
    <location>
        <begin position="24"/>
        <end position="328"/>
    </location>
</feature>
<evidence type="ECO:0000256" key="10">
    <source>
        <dbReference type="ARBA" id="ARBA00048523"/>
    </source>
</evidence>
<dbReference type="EMBL" id="JWYV01000001">
    <property type="protein sequence ID" value="KKD01295.1"/>
    <property type="molecule type" value="Genomic_DNA"/>
</dbReference>
<dbReference type="GO" id="GO:0006564">
    <property type="term" value="P:L-serine biosynthetic process"/>
    <property type="evidence" value="ECO:0007669"/>
    <property type="project" value="UniProtKB-KW"/>
</dbReference>
<proteinExistence type="predicted"/>
<dbReference type="PANTHER" id="PTHR43344:SF2">
    <property type="entry name" value="PHOSPHOSERINE PHOSPHATASE"/>
    <property type="match status" value="1"/>
</dbReference>
<evidence type="ECO:0000256" key="8">
    <source>
        <dbReference type="ARBA" id="ARBA00023299"/>
    </source>
</evidence>
<dbReference type="SUPFAM" id="SSF56784">
    <property type="entry name" value="HAD-like"/>
    <property type="match status" value="1"/>
</dbReference>
<protein>
    <recommendedName>
        <fullName evidence="3">phosphoserine phosphatase</fullName>
        <ecNumber evidence="3">3.1.3.3</ecNumber>
    </recommendedName>
</protein>
<accession>A0A0F5VIH7</accession>
<keyword evidence="7" id="KW-0460">Magnesium</keyword>
<evidence type="ECO:0000313" key="13">
    <source>
        <dbReference type="Proteomes" id="UP000033633"/>
    </source>
</evidence>
<dbReference type="GO" id="GO:0000287">
    <property type="term" value="F:magnesium ion binding"/>
    <property type="evidence" value="ECO:0007669"/>
    <property type="project" value="TreeGrafter"/>
</dbReference>
<evidence type="ECO:0000256" key="11">
    <source>
        <dbReference type="SAM" id="SignalP"/>
    </source>
</evidence>
<evidence type="ECO:0000256" key="3">
    <source>
        <dbReference type="ARBA" id="ARBA00012640"/>
    </source>
</evidence>
<dbReference type="EC" id="3.1.3.3" evidence="3"/>
<dbReference type="Pfam" id="PF12710">
    <property type="entry name" value="HAD"/>
    <property type="match status" value="1"/>
</dbReference>
<keyword evidence="13" id="KW-1185">Reference proteome</keyword>
<dbReference type="InterPro" id="IPR023214">
    <property type="entry name" value="HAD_sf"/>
</dbReference>
<evidence type="ECO:0000256" key="2">
    <source>
        <dbReference type="ARBA" id="ARBA00005135"/>
    </source>
</evidence>
<dbReference type="AlphaFoldDB" id="A0A0F5VIH7"/>
<organism evidence="12 13">
    <name type="scientific">Photobacterium halotolerans</name>
    <dbReference type="NCBI Taxonomy" id="265726"/>
    <lineage>
        <taxon>Bacteria</taxon>
        <taxon>Pseudomonadati</taxon>
        <taxon>Pseudomonadota</taxon>
        <taxon>Gammaproteobacteria</taxon>
        <taxon>Vibrionales</taxon>
        <taxon>Vibrionaceae</taxon>
        <taxon>Photobacterium</taxon>
    </lineage>
</organism>
<dbReference type="Proteomes" id="UP000033633">
    <property type="component" value="Unassembled WGS sequence"/>
</dbReference>
<keyword evidence="4" id="KW-0028">Amino-acid biosynthesis</keyword>
<feature type="signal peptide" evidence="11">
    <location>
        <begin position="1"/>
        <end position="23"/>
    </location>
</feature>
<dbReference type="RefSeq" id="WP_052729824.1">
    <property type="nucleotide sequence ID" value="NZ_JWYV01000001.1"/>
</dbReference>
<keyword evidence="5" id="KW-0479">Metal-binding</keyword>
<comment type="pathway">
    <text evidence="2">Amino-acid biosynthesis; L-serine biosynthesis; L-serine from 3-phospho-D-glycerate: step 3/3.</text>
</comment>
<dbReference type="InterPro" id="IPR050582">
    <property type="entry name" value="HAD-like_SerB"/>
</dbReference>
<dbReference type="OrthoDB" id="9799365at2"/>
<dbReference type="PATRIC" id="fig|265726.11.peg.35"/>
<comment type="catalytic activity">
    <reaction evidence="10">
        <text>O-phospho-D-serine + H2O = D-serine + phosphate</text>
        <dbReference type="Rhea" id="RHEA:24873"/>
        <dbReference type="ChEBI" id="CHEBI:15377"/>
        <dbReference type="ChEBI" id="CHEBI:35247"/>
        <dbReference type="ChEBI" id="CHEBI:43474"/>
        <dbReference type="ChEBI" id="CHEBI:58680"/>
        <dbReference type="EC" id="3.1.3.3"/>
    </reaction>
</comment>
<sequence length="328" mass="37290">MIRATRFLLLLWLNAVIVPVVFAAADPLPSWNDTATKQQVMQFVQQTTEENSPQFVPVEERIAVFDNDGTLWAEQPAYFQLFYAVDRVKDEADKHPEWKTEEPFASLLKGDMEGVKKSGMEGVMKLVMATHANMTTDQFSQSVDQWMKTAKHPATEKLFTQMVYQPMIELLGYLRSNGYKTYIVSGGGVEFMRAWAPQVYGIPPEQIIGSSIKTEYQYIDGKPVISRLPEIDFVDDKEGKPVNIQKIIGRRPVIAVGNSDGDLAMLQWTKAGEGPRMSVLVHHTDAEREWAYDKESSVGRLDKALPVAEKEQWIVVDMKQDWNRVFPQ</sequence>
<evidence type="ECO:0000256" key="4">
    <source>
        <dbReference type="ARBA" id="ARBA00022605"/>
    </source>
</evidence>
<dbReference type="GO" id="GO:0005737">
    <property type="term" value="C:cytoplasm"/>
    <property type="evidence" value="ECO:0007669"/>
    <property type="project" value="TreeGrafter"/>
</dbReference>
<evidence type="ECO:0000256" key="9">
    <source>
        <dbReference type="ARBA" id="ARBA00048138"/>
    </source>
</evidence>
<comment type="cofactor">
    <cofactor evidence="1">
        <name>Mg(2+)</name>
        <dbReference type="ChEBI" id="CHEBI:18420"/>
    </cofactor>
</comment>
<evidence type="ECO:0000313" key="12">
    <source>
        <dbReference type="EMBL" id="KKD01295.1"/>
    </source>
</evidence>
<comment type="caution">
    <text evidence="12">The sequence shown here is derived from an EMBL/GenBank/DDBJ whole genome shotgun (WGS) entry which is preliminary data.</text>
</comment>
<keyword evidence="8" id="KW-0718">Serine biosynthesis</keyword>
<evidence type="ECO:0000256" key="5">
    <source>
        <dbReference type="ARBA" id="ARBA00022723"/>
    </source>
</evidence>
<dbReference type="STRING" id="265726.KY46_00165"/>
<dbReference type="InterPro" id="IPR036412">
    <property type="entry name" value="HAD-like_sf"/>
</dbReference>
<reference evidence="12 13" key="1">
    <citation type="submission" date="2014-12" db="EMBL/GenBank/DDBJ databases">
        <title>Mercury Reductase activity and rhizosphere competence traits in the genome of root associated Photobacterium halotolerans MELD1.</title>
        <authorList>
            <person name="Mathew D.C."/>
            <person name="Huang C.-C."/>
        </authorList>
    </citation>
    <scope>NUCLEOTIDE SEQUENCE [LARGE SCALE GENOMIC DNA]</scope>
    <source>
        <strain evidence="12 13">MELD1</strain>
    </source>
</reference>
<evidence type="ECO:0000256" key="1">
    <source>
        <dbReference type="ARBA" id="ARBA00001946"/>
    </source>
</evidence>